<evidence type="ECO:0000256" key="1">
    <source>
        <dbReference type="SAM" id="Phobius"/>
    </source>
</evidence>
<keyword evidence="1" id="KW-0812">Transmembrane</keyword>
<proteinExistence type="predicted"/>
<feature type="transmembrane region" description="Helical" evidence="1">
    <location>
        <begin position="100"/>
        <end position="119"/>
    </location>
</feature>
<protein>
    <submittedName>
        <fullName evidence="2">Uncharacterized protein</fullName>
    </submittedName>
</protein>
<keyword evidence="1" id="KW-1133">Transmembrane helix</keyword>
<evidence type="ECO:0000313" key="3">
    <source>
        <dbReference type="Proteomes" id="UP000594638"/>
    </source>
</evidence>
<name>A0A8S0SQI4_OLEEU</name>
<dbReference type="OrthoDB" id="1055097at2759"/>
<comment type="caution">
    <text evidence="2">The sequence shown here is derived from an EMBL/GenBank/DDBJ whole genome shotgun (WGS) entry which is preliminary data.</text>
</comment>
<keyword evidence="1" id="KW-0472">Membrane</keyword>
<accession>A0A8S0SQI4</accession>
<dbReference type="EMBL" id="CACTIH010005462">
    <property type="protein sequence ID" value="CAA2993938.1"/>
    <property type="molecule type" value="Genomic_DNA"/>
</dbReference>
<dbReference type="AlphaFoldDB" id="A0A8S0SQI4"/>
<keyword evidence="3" id="KW-1185">Reference proteome</keyword>
<dbReference type="Proteomes" id="UP000594638">
    <property type="component" value="Unassembled WGS sequence"/>
</dbReference>
<evidence type="ECO:0000313" key="2">
    <source>
        <dbReference type="EMBL" id="CAA2993938.1"/>
    </source>
</evidence>
<organism evidence="2 3">
    <name type="scientific">Olea europaea subsp. europaea</name>
    <dbReference type="NCBI Taxonomy" id="158383"/>
    <lineage>
        <taxon>Eukaryota</taxon>
        <taxon>Viridiplantae</taxon>
        <taxon>Streptophyta</taxon>
        <taxon>Embryophyta</taxon>
        <taxon>Tracheophyta</taxon>
        <taxon>Spermatophyta</taxon>
        <taxon>Magnoliopsida</taxon>
        <taxon>eudicotyledons</taxon>
        <taxon>Gunneridae</taxon>
        <taxon>Pentapetalae</taxon>
        <taxon>asterids</taxon>
        <taxon>lamiids</taxon>
        <taxon>Lamiales</taxon>
        <taxon>Oleaceae</taxon>
        <taxon>Oleeae</taxon>
        <taxon>Olea</taxon>
    </lineage>
</organism>
<sequence>MGCQFPSTRFYCRFLQGNEFTGSVTLLADHPLSDLNIEDNHFSGLIPESFMLYKNLWIGGNTFNNNGPKYPPRNFPFETCQTSRILLDGRRRKGWVSRSVLIIGGGTLIAACAALFLLIRIHRSHREILKSLGSSGGSTKSPPISLVREDGTHVSSFSSPPMITPSLLPSICSKMMKVSKRKSFSKNKISMGAKMYS</sequence>
<gene>
    <name evidence="2" type="ORF">OLEA9_A101027</name>
</gene>
<reference evidence="2 3" key="1">
    <citation type="submission" date="2019-12" db="EMBL/GenBank/DDBJ databases">
        <authorList>
            <person name="Alioto T."/>
            <person name="Alioto T."/>
            <person name="Gomez Garrido J."/>
        </authorList>
    </citation>
    <scope>NUCLEOTIDE SEQUENCE [LARGE SCALE GENOMIC DNA]</scope>
</reference>
<dbReference type="Gramene" id="OE9A101027T1">
    <property type="protein sequence ID" value="OE9A101027C1"/>
    <property type="gene ID" value="OE9A101027"/>
</dbReference>